<evidence type="ECO:0000313" key="3">
    <source>
        <dbReference type="Proteomes" id="UP000238762"/>
    </source>
</evidence>
<proteinExistence type="predicted"/>
<feature type="chain" id="PRO_5015436822" evidence="1">
    <location>
        <begin position="29"/>
        <end position="121"/>
    </location>
</feature>
<comment type="caution">
    <text evidence="2">The sequence shown here is derived from an EMBL/GenBank/DDBJ whole genome shotgun (WGS) entry which is preliminary data.</text>
</comment>
<sequence>MLNNFQKLTLAAIVPTLALSTVIKPASAAGYLVQNATITQVENTSINGNNFAIKVSGGTGFCNNQFILFVPAGVSNANIYGRSFPMILQAFQNNHKVSIYDYTSPGTTVSCAKGGQVVIKK</sequence>
<dbReference type="RefSeq" id="WP_106289410.1">
    <property type="nucleotide sequence ID" value="NZ_CAWNTC010000097.1"/>
</dbReference>
<name>A0A2T1C1R6_9CYAN</name>
<evidence type="ECO:0000256" key="1">
    <source>
        <dbReference type="SAM" id="SignalP"/>
    </source>
</evidence>
<evidence type="ECO:0000313" key="2">
    <source>
        <dbReference type="EMBL" id="PSB02118.1"/>
    </source>
</evidence>
<reference evidence="2 3" key="1">
    <citation type="submission" date="2018-02" db="EMBL/GenBank/DDBJ databases">
        <authorList>
            <person name="Cohen D.B."/>
            <person name="Kent A.D."/>
        </authorList>
    </citation>
    <scope>NUCLEOTIDE SEQUENCE [LARGE SCALE GENOMIC DNA]</scope>
    <source>
        <strain evidence="2 3">CCAP 1448/3</strain>
    </source>
</reference>
<dbReference type="EMBL" id="PVWJ01000072">
    <property type="protein sequence ID" value="PSB02118.1"/>
    <property type="molecule type" value="Genomic_DNA"/>
</dbReference>
<dbReference type="AlphaFoldDB" id="A0A2T1C1R6"/>
<feature type="signal peptide" evidence="1">
    <location>
        <begin position="1"/>
        <end position="28"/>
    </location>
</feature>
<gene>
    <name evidence="2" type="ORF">C7B64_14665</name>
</gene>
<dbReference type="Proteomes" id="UP000238762">
    <property type="component" value="Unassembled WGS sequence"/>
</dbReference>
<reference evidence="2 3" key="2">
    <citation type="submission" date="2018-03" db="EMBL/GenBank/DDBJ databases">
        <title>The ancient ancestry and fast evolution of plastids.</title>
        <authorList>
            <person name="Moore K.R."/>
            <person name="Magnabosco C."/>
            <person name="Momper L."/>
            <person name="Gold D.A."/>
            <person name="Bosak T."/>
            <person name="Fournier G.P."/>
        </authorList>
    </citation>
    <scope>NUCLEOTIDE SEQUENCE [LARGE SCALE GENOMIC DNA]</scope>
    <source>
        <strain evidence="2 3">CCAP 1448/3</strain>
    </source>
</reference>
<keyword evidence="1" id="KW-0732">Signal</keyword>
<protein>
    <submittedName>
        <fullName evidence="2">Uncharacterized protein</fullName>
    </submittedName>
</protein>
<keyword evidence="3" id="KW-1185">Reference proteome</keyword>
<dbReference type="Pfam" id="PF19454">
    <property type="entry name" value="DUF5992"/>
    <property type="match status" value="1"/>
</dbReference>
<organism evidence="2 3">
    <name type="scientific">Merismopedia glauca CCAP 1448/3</name>
    <dbReference type="NCBI Taxonomy" id="1296344"/>
    <lineage>
        <taxon>Bacteria</taxon>
        <taxon>Bacillati</taxon>
        <taxon>Cyanobacteriota</taxon>
        <taxon>Cyanophyceae</taxon>
        <taxon>Synechococcales</taxon>
        <taxon>Merismopediaceae</taxon>
        <taxon>Merismopedia</taxon>
    </lineage>
</organism>
<accession>A0A2T1C1R6</accession>
<dbReference type="InterPro" id="IPR046034">
    <property type="entry name" value="DUF5992"/>
</dbReference>